<organism evidence="1 2">
    <name type="scientific">Trichinella pseudospiralis</name>
    <name type="common">Parasitic roundworm</name>
    <dbReference type="NCBI Taxonomy" id="6337"/>
    <lineage>
        <taxon>Eukaryota</taxon>
        <taxon>Metazoa</taxon>
        <taxon>Ecdysozoa</taxon>
        <taxon>Nematoda</taxon>
        <taxon>Enoplea</taxon>
        <taxon>Dorylaimia</taxon>
        <taxon>Trichinellida</taxon>
        <taxon>Trichinellidae</taxon>
        <taxon>Trichinella</taxon>
    </lineage>
</organism>
<name>A0A0V1G1G4_TRIPS</name>
<comment type="caution">
    <text evidence="1">The sequence shown here is derived from an EMBL/GenBank/DDBJ whole genome shotgun (WGS) entry which is preliminary data.</text>
</comment>
<reference evidence="1 2" key="1">
    <citation type="submission" date="2015-01" db="EMBL/GenBank/DDBJ databases">
        <title>Evolution of Trichinella species and genotypes.</title>
        <authorList>
            <person name="Korhonen P.K."/>
            <person name="Edoardo P."/>
            <person name="Giuseppe L.R."/>
            <person name="Gasser R.B."/>
        </authorList>
    </citation>
    <scope>NUCLEOTIDE SEQUENCE [LARGE SCALE GENOMIC DNA]</scope>
    <source>
        <strain evidence="1">ISS470</strain>
    </source>
</reference>
<sequence>MRKLNPIMRNVEGSDSSSLTALLYVLHSSLQNHCHCGGTSLHIVADGEPKVDVPVLLKYSFYLEDLRRGLRTSHV</sequence>
<evidence type="ECO:0000313" key="1">
    <source>
        <dbReference type="EMBL" id="KRY92168.1"/>
    </source>
</evidence>
<dbReference type="Proteomes" id="UP000054995">
    <property type="component" value="Unassembled WGS sequence"/>
</dbReference>
<protein>
    <submittedName>
        <fullName evidence="1">Uncharacterized protein</fullName>
    </submittedName>
</protein>
<gene>
    <name evidence="1" type="ORF">T4D_16393</name>
</gene>
<evidence type="ECO:0000313" key="2">
    <source>
        <dbReference type="Proteomes" id="UP000054995"/>
    </source>
</evidence>
<proteinExistence type="predicted"/>
<keyword evidence="2" id="KW-1185">Reference proteome</keyword>
<accession>A0A0V1G1G4</accession>
<dbReference type="AlphaFoldDB" id="A0A0V1G1G4"/>
<dbReference type="EMBL" id="JYDT01000008">
    <property type="protein sequence ID" value="KRY92168.1"/>
    <property type="molecule type" value="Genomic_DNA"/>
</dbReference>